<keyword evidence="3" id="KW-1185">Reference proteome</keyword>
<accession>A0A4R4ZM22</accession>
<dbReference type="EMBL" id="SMKX01000033">
    <property type="protein sequence ID" value="TDD59615.1"/>
    <property type="molecule type" value="Genomic_DNA"/>
</dbReference>
<feature type="transmembrane region" description="Helical" evidence="1">
    <location>
        <begin position="208"/>
        <end position="225"/>
    </location>
</feature>
<evidence type="ECO:0000313" key="3">
    <source>
        <dbReference type="Proteomes" id="UP000295124"/>
    </source>
</evidence>
<keyword evidence="1" id="KW-0472">Membrane</keyword>
<feature type="transmembrane region" description="Helical" evidence="1">
    <location>
        <begin position="154"/>
        <end position="170"/>
    </location>
</feature>
<comment type="caution">
    <text evidence="2">The sequence shown here is derived from an EMBL/GenBank/DDBJ whole genome shotgun (WGS) entry which is preliminary data.</text>
</comment>
<dbReference type="OrthoDB" id="3827723at2"/>
<feature type="transmembrane region" description="Helical" evidence="1">
    <location>
        <begin position="182"/>
        <end position="202"/>
    </location>
</feature>
<feature type="transmembrane region" description="Helical" evidence="1">
    <location>
        <begin position="60"/>
        <end position="82"/>
    </location>
</feature>
<name>A0A4R4ZM22_9ACTN</name>
<keyword evidence="1" id="KW-0812">Transmembrane</keyword>
<evidence type="ECO:0000256" key="1">
    <source>
        <dbReference type="SAM" id="Phobius"/>
    </source>
</evidence>
<feature type="transmembrane region" description="Helical" evidence="1">
    <location>
        <begin position="232"/>
        <end position="249"/>
    </location>
</feature>
<sequence length="251" mass="26859">MRLYPARYQAAAEILDVHREMTMDLSRLARLRADADLVAHAMRVRLGLDSASAGGRFFELAAPFALAVAAACGGIELMRWYAGVAISPGSTWSQLATTDLRQGLHVVFLLLMCGGGIVALLEYWRFGSRLSVVGLLGFAAFWFVAPGYYEELPLEVIAAVLTALVILACPPQRRAHRKPATVAGAMAAIAWFPSALVLTRGFVVSTDYGAWPLLTLILTGVVCYARPSGLRTLAALAVASPLFLAPALISL</sequence>
<gene>
    <name evidence="2" type="ORF">E1263_14085</name>
</gene>
<feature type="transmembrane region" description="Helical" evidence="1">
    <location>
        <begin position="102"/>
        <end position="123"/>
    </location>
</feature>
<dbReference type="AlphaFoldDB" id="A0A4R4ZM22"/>
<dbReference type="Proteomes" id="UP000295124">
    <property type="component" value="Unassembled WGS sequence"/>
</dbReference>
<feature type="transmembrane region" description="Helical" evidence="1">
    <location>
        <begin position="130"/>
        <end position="148"/>
    </location>
</feature>
<proteinExistence type="predicted"/>
<keyword evidence="1" id="KW-1133">Transmembrane helix</keyword>
<evidence type="ECO:0000313" key="2">
    <source>
        <dbReference type="EMBL" id="TDD59615.1"/>
    </source>
</evidence>
<reference evidence="2 3" key="1">
    <citation type="submission" date="2019-03" db="EMBL/GenBank/DDBJ databases">
        <title>Draft genome sequences of novel Actinobacteria.</title>
        <authorList>
            <person name="Sahin N."/>
            <person name="Ay H."/>
            <person name="Saygin H."/>
        </authorList>
    </citation>
    <scope>NUCLEOTIDE SEQUENCE [LARGE SCALE GENOMIC DNA]</scope>
    <source>
        <strain evidence="2 3">JCM 13523</strain>
    </source>
</reference>
<dbReference type="RefSeq" id="WP_132167733.1">
    <property type="nucleotide sequence ID" value="NZ_SMKX01000033.1"/>
</dbReference>
<protein>
    <submittedName>
        <fullName evidence="2">Uncharacterized protein</fullName>
    </submittedName>
</protein>
<organism evidence="2 3">
    <name type="scientific">Kribbella antibiotica</name>
    <dbReference type="NCBI Taxonomy" id="190195"/>
    <lineage>
        <taxon>Bacteria</taxon>
        <taxon>Bacillati</taxon>
        <taxon>Actinomycetota</taxon>
        <taxon>Actinomycetes</taxon>
        <taxon>Propionibacteriales</taxon>
        <taxon>Kribbellaceae</taxon>
        <taxon>Kribbella</taxon>
    </lineage>
</organism>